<dbReference type="EMBL" id="JAKOGI010001781">
    <property type="protein sequence ID" value="KAJ8424079.1"/>
    <property type="molecule type" value="Genomic_DNA"/>
</dbReference>
<accession>A0A9Q1GR62</accession>
<dbReference type="Proteomes" id="UP001153076">
    <property type="component" value="Unassembled WGS sequence"/>
</dbReference>
<evidence type="ECO:0000313" key="1">
    <source>
        <dbReference type="EMBL" id="KAJ8424079.1"/>
    </source>
</evidence>
<reference evidence="1" key="1">
    <citation type="submission" date="2022-04" db="EMBL/GenBank/DDBJ databases">
        <title>Carnegiea gigantea Genome sequencing and assembly v2.</title>
        <authorList>
            <person name="Copetti D."/>
            <person name="Sanderson M.J."/>
            <person name="Burquez A."/>
            <person name="Wojciechowski M.F."/>
        </authorList>
    </citation>
    <scope>NUCLEOTIDE SEQUENCE</scope>
    <source>
        <strain evidence="1">SGP5-SGP5p</strain>
        <tissue evidence="1">Aerial part</tissue>
    </source>
</reference>
<protein>
    <submittedName>
        <fullName evidence="1">Uncharacterized protein</fullName>
    </submittedName>
</protein>
<keyword evidence="2" id="KW-1185">Reference proteome</keyword>
<sequence>MIENKRLQKAGRPIITPQHDRPIVASHPTCGEHPTPSDVHLVHGPPPIQPSHLRRATHHLVLSGQISSAADMSTSPVVQTCEPELANNIFISLLVTEPPYDTNHDLMAVEETKFRDEQSGGGLRMEGSSSLRNNLASECKDGIAVCRRCNCESVKKVSHLSQNPGRIYFKCLRCNKFLKCVANHGPQERQMIVDIDEVKHGDEVDNEKTIEHNNPLASLSSSKYIVHYVCKATMPIKGLQCYLKAVVADPMQIWHLLDVGLLPGA</sequence>
<organism evidence="1 2">
    <name type="scientific">Carnegiea gigantea</name>
    <dbReference type="NCBI Taxonomy" id="171969"/>
    <lineage>
        <taxon>Eukaryota</taxon>
        <taxon>Viridiplantae</taxon>
        <taxon>Streptophyta</taxon>
        <taxon>Embryophyta</taxon>
        <taxon>Tracheophyta</taxon>
        <taxon>Spermatophyta</taxon>
        <taxon>Magnoliopsida</taxon>
        <taxon>eudicotyledons</taxon>
        <taxon>Gunneridae</taxon>
        <taxon>Pentapetalae</taxon>
        <taxon>Caryophyllales</taxon>
        <taxon>Cactineae</taxon>
        <taxon>Cactaceae</taxon>
        <taxon>Cactoideae</taxon>
        <taxon>Echinocereeae</taxon>
        <taxon>Carnegiea</taxon>
    </lineage>
</organism>
<comment type="caution">
    <text evidence="1">The sequence shown here is derived from an EMBL/GenBank/DDBJ whole genome shotgun (WGS) entry which is preliminary data.</text>
</comment>
<dbReference type="AlphaFoldDB" id="A0A9Q1GR62"/>
<evidence type="ECO:0000313" key="2">
    <source>
        <dbReference type="Proteomes" id="UP001153076"/>
    </source>
</evidence>
<proteinExistence type="predicted"/>
<name>A0A9Q1GR62_9CARY</name>
<gene>
    <name evidence="1" type="ORF">Cgig2_025232</name>
</gene>
<dbReference type="OrthoDB" id="4469945at2759"/>